<evidence type="ECO:0000256" key="8">
    <source>
        <dbReference type="ARBA" id="ARBA00048968"/>
    </source>
</evidence>
<dbReference type="PANTHER" id="PTHR30616">
    <property type="entry name" value="UNCHARACTERIZED PROTEIN YFIH"/>
    <property type="match status" value="1"/>
</dbReference>
<comment type="catalytic activity">
    <reaction evidence="8">
        <text>adenosine + phosphate = alpha-D-ribose 1-phosphate + adenine</text>
        <dbReference type="Rhea" id="RHEA:27642"/>
        <dbReference type="ChEBI" id="CHEBI:16335"/>
        <dbReference type="ChEBI" id="CHEBI:16708"/>
        <dbReference type="ChEBI" id="CHEBI:43474"/>
        <dbReference type="ChEBI" id="CHEBI:57720"/>
        <dbReference type="EC" id="2.4.2.1"/>
    </reaction>
    <physiologicalReaction direction="left-to-right" evidence="8">
        <dbReference type="Rhea" id="RHEA:27643"/>
    </physiologicalReaction>
</comment>
<dbReference type="Pfam" id="PF02578">
    <property type="entry name" value="Cu-oxidase_4"/>
    <property type="match status" value="1"/>
</dbReference>
<dbReference type="AlphaFoldDB" id="A0A0G1QVQ0"/>
<dbReference type="SUPFAM" id="SSF64438">
    <property type="entry name" value="CNF1/YfiH-like putative cysteine hydrolases"/>
    <property type="match status" value="1"/>
</dbReference>
<evidence type="ECO:0008006" key="12">
    <source>
        <dbReference type="Google" id="ProtNLM"/>
    </source>
</evidence>
<evidence type="ECO:0000256" key="4">
    <source>
        <dbReference type="ARBA" id="ARBA00022723"/>
    </source>
</evidence>
<reference evidence="10 11" key="1">
    <citation type="journal article" date="2015" name="Nature">
        <title>rRNA introns, odd ribosomes, and small enigmatic genomes across a large radiation of phyla.</title>
        <authorList>
            <person name="Brown C.T."/>
            <person name="Hug L.A."/>
            <person name="Thomas B.C."/>
            <person name="Sharon I."/>
            <person name="Castelle C.J."/>
            <person name="Singh A."/>
            <person name="Wilkins M.J."/>
            <person name="Williams K.H."/>
            <person name="Banfield J.F."/>
        </authorList>
    </citation>
    <scope>NUCLEOTIDE SEQUENCE [LARGE SCALE GENOMIC DNA]</scope>
</reference>
<sequence length="244" mass="27435">MMDENFIHEDLLYAVSNREDGNLSCKWGPEKTVIDCRGKFLKKNGLTPGDCVIADLGQSDGVEVVGKNDSGKGMSSCRDRGVAADSLITNEKGVYLFLLIADCIPMVLYDPVKKILALVHLGRLTTNLRLVDKTIRKMVEVFGVDPSNVIAYGGPSIGKNSYRLDFFKEDKNEWKDFVRQERDGKFWVDVAGHNRRQLLDMGVKENNIYTSSIDTFTSLEYFSHYRSVRTGENEGRFATVVGMK</sequence>
<comment type="catalytic activity">
    <reaction evidence="9">
        <text>S-methyl-5'-thioadenosine + phosphate = 5-(methylsulfanyl)-alpha-D-ribose 1-phosphate + adenine</text>
        <dbReference type="Rhea" id="RHEA:11852"/>
        <dbReference type="ChEBI" id="CHEBI:16708"/>
        <dbReference type="ChEBI" id="CHEBI:17509"/>
        <dbReference type="ChEBI" id="CHEBI:43474"/>
        <dbReference type="ChEBI" id="CHEBI:58533"/>
        <dbReference type="EC" id="2.4.2.28"/>
    </reaction>
    <physiologicalReaction direction="left-to-right" evidence="9">
        <dbReference type="Rhea" id="RHEA:11853"/>
    </physiologicalReaction>
</comment>
<organism evidence="10 11">
    <name type="scientific">Candidatus Nomurabacteria bacterium GW2011_GWA1_46_11</name>
    <dbReference type="NCBI Taxonomy" id="1618732"/>
    <lineage>
        <taxon>Bacteria</taxon>
        <taxon>Candidatus Nomuraibacteriota</taxon>
    </lineage>
</organism>
<protein>
    <recommendedName>
        <fullName evidence="12">Purine nucleoside phosphorylase</fullName>
    </recommendedName>
</protein>
<dbReference type="CDD" id="cd16833">
    <property type="entry name" value="YfiH"/>
    <property type="match status" value="1"/>
</dbReference>
<dbReference type="InterPro" id="IPR011324">
    <property type="entry name" value="Cytotoxic_necrot_fac-like_cat"/>
</dbReference>
<dbReference type="GO" id="GO:0017061">
    <property type="term" value="F:S-methyl-5-thioadenosine phosphorylase activity"/>
    <property type="evidence" value="ECO:0007669"/>
    <property type="project" value="UniProtKB-EC"/>
</dbReference>
<dbReference type="PANTHER" id="PTHR30616:SF2">
    <property type="entry name" value="PURINE NUCLEOSIDE PHOSPHORYLASE LACC1"/>
    <property type="match status" value="1"/>
</dbReference>
<comment type="catalytic activity">
    <reaction evidence="1">
        <text>inosine + phosphate = alpha-D-ribose 1-phosphate + hypoxanthine</text>
        <dbReference type="Rhea" id="RHEA:27646"/>
        <dbReference type="ChEBI" id="CHEBI:17368"/>
        <dbReference type="ChEBI" id="CHEBI:17596"/>
        <dbReference type="ChEBI" id="CHEBI:43474"/>
        <dbReference type="ChEBI" id="CHEBI:57720"/>
        <dbReference type="EC" id="2.4.2.1"/>
    </reaction>
    <physiologicalReaction direction="left-to-right" evidence="1">
        <dbReference type="Rhea" id="RHEA:27647"/>
    </physiologicalReaction>
</comment>
<keyword evidence="5" id="KW-0378">Hydrolase</keyword>
<evidence type="ECO:0000256" key="3">
    <source>
        <dbReference type="ARBA" id="ARBA00022679"/>
    </source>
</evidence>
<evidence type="ECO:0000256" key="6">
    <source>
        <dbReference type="ARBA" id="ARBA00022833"/>
    </source>
</evidence>
<keyword evidence="3" id="KW-0808">Transferase</keyword>
<name>A0A0G1QVQ0_9BACT</name>
<proteinExistence type="inferred from homology"/>
<evidence type="ECO:0000256" key="7">
    <source>
        <dbReference type="ARBA" id="ARBA00047989"/>
    </source>
</evidence>
<comment type="similarity">
    <text evidence="2">Belongs to the purine nucleoside phosphorylase YfiH/LACC1 family.</text>
</comment>
<comment type="caution">
    <text evidence="10">The sequence shown here is derived from an EMBL/GenBank/DDBJ whole genome shotgun (WGS) entry which is preliminary data.</text>
</comment>
<evidence type="ECO:0000256" key="1">
    <source>
        <dbReference type="ARBA" id="ARBA00000553"/>
    </source>
</evidence>
<evidence type="ECO:0000313" key="11">
    <source>
        <dbReference type="Proteomes" id="UP000034107"/>
    </source>
</evidence>
<keyword evidence="4" id="KW-0479">Metal-binding</keyword>
<dbReference type="InterPro" id="IPR003730">
    <property type="entry name" value="Cu_polyphenol_OxRdtase"/>
</dbReference>
<evidence type="ECO:0000256" key="2">
    <source>
        <dbReference type="ARBA" id="ARBA00007353"/>
    </source>
</evidence>
<evidence type="ECO:0000313" key="10">
    <source>
        <dbReference type="EMBL" id="KKU21883.1"/>
    </source>
</evidence>
<dbReference type="InterPro" id="IPR038371">
    <property type="entry name" value="Cu_polyphenol_OxRdtase_sf"/>
</dbReference>
<comment type="catalytic activity">
    <reaction evidence="7">
        <text>adenosine + H2O + H(+) = inosine + NH4(+)</text>
        <dbReference type="Rhea" id="RHEA:24408"/>
        <dbReference type="ChEBI" id="CHEBI:15377"/>
        <dbReference type="ChEBI" id="CHEBI:15378"/>
        <dbReference type="ChEBI" id="CHEBI:16335"/>
        <dbReference type="ChEBI" id="CHEBI:17596"/>
        <dbReference type="ChEBI" id="CHEBI:28938"/>
        <dbReference type="EC" id="3.5.4.4"/>
    </reaction>
    <physiologicalReaction direction="left-to-right" evidence="7">
        <dbReference type="Rhea" id="RHEA:24409"/>
    </physiologicalReaction>
</comment>
<accession>A0A0G1QVQ0</accession>
<evidence type="ECO:0000256" key="9">
    <source>
        <dbReference type="ARBA" id="ARBA00049893"/>
    </source>
</evidence>
<dbReference type="Proteomes" id="UP000034107">
    <property type="component" value="Unassembled WGS sequence"/>
</dbReference>
<dbReference type="Gene3D" id="3.60.140.10">
    <property type="entry name" value="CNF1/YfiH-like putative cysteine hydrolases"/>
    <property type="match status" value="1"/>
</dbReference>
<dbReference type="GO" id="GO:0016787">
    <property type="term" value="F:hydrolase activity"/>
    <property type="evidence" value="ECO:0007669"/>
    <property type="project" value="UniProtKB-KW"/>
</dbReference>
<evidence type="ECO:0000256" key="5">
    <source>
        <dbReference type="ARBA" id="ARBA00022801"/>
    </source>
</evidence>
<keyword evidence="6" id="KW-0862">Zinc</keyword>
<gene>
    <name evidence="10" type="ORF">UX31_C0010G0014</name>
</gene>
<dbReference type="EMBL" id="LCLS01000010">
    <property type="protein sequence ID" value="KKU21883.1"/>
    <property type="molecule type" value="Genomic_DNA"/>
</dbReference>
<dbReference type="GO" id="GO:0005507">
    <property type="term" value="F:copper ion binding"/>
    <property type="evidence" value="ECO:0007669"/>
    <property type="project" value="TreeGrafter"/>
</dbReference>